<dbReference type="Pfam" id="PF15644">
    <property type="entry name" value="Gln_amidase"/>
    <property type="match status" value="1"/>
</dbReference>
<dbReference type="EMBL" id="JAVREO010000015">
    <property type="protein sequence ID" value="MDT0269153.1"/>
    <property type="molecule type" value="Genomic_DNA"/>
</dbReference>
<feature type="compositionally biased region" description="Low complexity" evidence="1">
    <location>
        <begin position="59"/>
        <end position="74"/>
    </location>
</feature>
<evidence type="ECO:0000259" key="2">
    <source>
        <dbReference type="Pfam" id="PF15644"/>
    </source>
</evidence>
<dbReference type="Proteomes" id="UP001183410">
    <property type="component" value="Unassembled WGS sequence"/>
</dbReference>
<dbReference type="InterPro" id="IPR028908">
    <property type="entry name" value="Tox-PL_dom"/>
</dbReference>
<organism evidence="3 4">
    <name type="scientific">Streptomyces chisholmiae</name>
    <dbReference type="NCBI Taxonomy" id="3075540"/>
    <lineage>
        <taxon>Bacteria</taxon>
        <taxon>Bacillati</taxon>
        <taxon>Actinomycetota</taxon>
        <taxon>Actinomycetes</taxon>
        <taxon>Kitasatosporales</taxon>
        <taxon>Streptomycetaceae</taxon>
        <taxon>Streptomyces</taxon>
    </lineage>
</organism>
<keyword evidence="4" id="KW-1185">Reference proteome</keyword>
<sequence length="221" mass="23441">MVLADTLIKYARGELGLLDVVFAALDCIPGLKGITTLGGLARGLRSGLAAPGAALRNAGSAVRRSGSSPGSSRAIHADSMSPADAQRFVDTNYPWLRDVNNTGQPGYTDNCSRCVVAVDRRLDGIEVGATPLQDAAWPDQRALGAEGMDYQPVNSYDDITQDLLRRGEGARSIVYISRPDTTAHVFNAVNTPRGVVYLDGQSGQLAQLEAGVSSITHLPYR</sequence>
<feature type="region of interest" description="Disordered" evidence="1">
    <location>
        <begin position="59"/>
        <end position="81"/>
    </location>
</feature>
<accession>A0ABU2JY75</accession>
<evidence type="ECO:0000313" key="3">
    <source>
        <dbReference type="EMBL" id="MDT0269153.1"/>
    </source>
</evidence>
<dbReference type="RefSeq" id="WP_311669243.1">
    <property type="nucleotide sequence ID" value="NZ_JAVREO010000015.1"/>
</dbReference>
<comment type="caution">
    <text evidence="3">The sequence shown here is derived from an EMBL/GenBank/DDBJ whole genome shotgun (WGS) entry which is preliminary data.</text>
</comment>
<feature type="domain" description="Tox-PL" evidence="2">
    <location>
        <begin position="110"/>
        <end position="203"/>
    </location>
</feature>
<proteinExistence type="predicted"/>
<evidence type="ECO:0000256" key="1">
    <source>
        <dbReference type="SAM" id="MobiDB-lite"/>
    </source>
</evidence>
<protein>
    <submittedName>
        <fullName evidence="3">Toxin glutamine deamidase domain-containing protein</fullName>
    </submittedName>
</protein>
<evidence type="ECO:0000313" key="4">
    <source>
        <dbReference type="Proteomes" id="UP001183410"/>
    </source>
</evidence>
<gene>
    <name evidence="3" type="ORF">RM844_22970</name>
</gene>
<reference evidence="4" key="1">
    <citation type="submission" date="2023-07" db="EMBL/GenBank/DDBJ databases">
        <title>30 novel species of actinomycetes from the DSMZ collection.</title>
        <authorList>
            <person name="Nouioui I."/>
        </authorList>
    </citation>
    <scope>NUCLEOTIDE SEQUENCE [LARGE SCALE GENOMIC DNA]</scope>
    <source>
        <strain evidence="4">DSM 44915</strain>
    </source>
</reference>
<name>A0ABU2JY75_9ACTN</name>